<dbReference type="Gene3D" id="1.10.10.60">
    <property type="entry name" value="Homeodomain-like"/>
    <property type="match status" value="2"/>
</dbReference>
<dbReference type="HOGENOM" id="CLU_000445_88_3_9"/>
<accession>D3AL27</accession>
<dbReference type="InterPro" id="IPR003313">
    <property type="entry name" value="AraC-bd"/>
</dbReference>
<dbReference type="PANTHER" id="PTHR43280:SF2">
    <property type="entry name" value="HTH-TYPE TRANSCRIPTIONAL REGULATOR EXSA"/>
    <property type="match status" value="1"/>
</dbReference>
<comment type="caution">
    <text evidence="6">The sequence shown here is derived from an EMBL/GenBank/DDBJ whole genome shotgun (WGS) entry which is preliminary data.</text>
</comment>
<feature type="domain" description="HTH araC/xylS-type" evidence="5">
    <location>
        <begin position="238"/>
        <end position="335"/>
    </location>
</feature>
<dbReference type="SUPFAM" id="SSF46689">
    <property type="entry name" value="Homeodomain-like"/>
    <property type="match status" value="1"/>
</dbReference>
<evidence type="ECO:0000313" key="6">
    <source>
        <dbReference type="EMBL" id="EFC97475.1"/>
    </source>
</evidence>
<dbReference type="InterPro" id="IPR014710">
    <property type="entry name" value="RmlC-like_jellyroll"/>
</dbReference>
<evidence type="ECO:0000256" key="1">
    <source>
        <dbReference type="ARBA" id="ARBA00023015"/>
    </source>
</evidence>
<proteinExistence type="predicted"/>
<name>D3AL27_9FIRM</name>
<dbReference type="InterPro" id="IPR018060">
    <property type="entry name" value="HTH_AraC"/>
</dbReference>
<dbReference type="SUPFAM" id="SSF51215">
    <property type="entry name" value="Regulatory protein AraC"/>
    <property type="match status" value="1"/>
</dbReference>
<dbReference type="GO" id="GO:0043565">
    <property type="term" value="F:sequence-specific DNA binding"/>
    <property type="evidence" value="ECO:0007669"/>
    <property type="project" value="InterPro"/>
</dbReference>
<dbReference type="Proteomes" id="UP000004968">
    <property type="component" value="Unassembled WGS sequence"/>
</dbReference>
<keyword evidence="3" id="KW-0804">Transcription</keyword>
<evidence type="ECO:0000256" key="2">
    <source>
        <dbReference type="ARBA" id="ARBA00023125"/>
    </source>
</evidence>
<dbReference type="EMBL" id="ACIO01000388">
    <property type="protein sequence ID" value="EFC97475.1"/>
    <property type="molecule type" value="Genomic_DNA"/>
</dbReference>
<dbReference type="PANTHER" id="PTHR43280">
    <property type="entry name" value="ARAC-FAMILY TRANSCRIPTIONAL REGULATOR"/>
    <property type="match status" value="1"/>
</dbReference>
<dbReference type="InterPro" id="IPR009057">
    <property type="entry name" value="Homeodomain-like_sf"/>
</dbReference>
<dbReference type="InterPro" id="IPR037923">
    <property type="entry name" value="HTH-like"/>
</dbReference>
<dbReference type="PROSITE" id="PS01124">
    <property type="entry name" value="HTH_ARAC_FAMILY_2"/>
    <property type="match status" value="1"/>
</dbReference>
<dbReference type="AlphaFoldDB" id="D3AL27"/>
<keyword evidence="4" id="KW-1133">Transmembrane helix</keyword>
<dbReference type="Gene3D" id="2.60.120.10">
    <property type="entry name" value="Jelly Rolls"/>
    <property type="match status" value="1"/>
</dbReference>
<keyword evidence="4" id="KW-0472">Membrane</keyword>
<dbReference type="Pfam" id="PF02311">
    <property type="entry name" value="AraC_binding"/>
    <property type="match status" value="1"/>
</dbReference>
<sequence>MFICYSSIILCNFRNLNCASCIIYCNSCNQIMWFYLFFIIFLHFFIHFNHGGLMINYWKEIQMQDSCTEIRIQTNTDNTGHIFLHSHTFYEILLCKSGNIHYLLGDKRFRVQQGDILLIPPGVSHQPLFPEPLREPYSRYVIWINAAYWHQQCEEFPDLNFAFEQCQKRGSYLLRSTRATWSGLFSAAAAALKETEEQKPGWGYCARTAVISLMAHISRTYYYQDLQMPAAEKSVLVDDLFRYIDEHLMEKITLEGTAKHFLVSPSTISHTFQKNMQVSFHHCVIQRRLIAAKNGILSGVPLQEIWESCGFPDYSSFYRSFKKEYGISPREFKNFHRHDA</sequence>
<protein>
    <submittedName>
        <fullName evidence="6">Transcriptional regulator, AraC family</fullName>
    </submittedName>
</protein>
<dbReference type="SMART" id="SM00342">
    <property type="entry name" value="HTH_ARAC"/>
    <property type="match status" value="1"/>
</dbReference>
<dbReference type="Pfam" id="PF12833">
    <property type="entry name" value="HTH_18"/>
    <property type="match status" value="1"/>
</dbReference>
<gene>
    <name evidence="6" type="ORF">CLOSTHATH_04321</name>
</gene>
<evidence type="ECO:0000313" key="7">
    <source>
        <dbReference type="Proteomes" id="UP000004968"/>
    </source>
</evidence>
<feature type="transmembrane region" description="Helical" evidence="4">
    <location>
        <begin position="31"/>
        <end position="49"/>
    </location>
</feature>
<evidence type="ECO:0000259" key="5">
    <source>
        <dbReference type="PROSITE" id="PS01124"/>
    </source>
</evidence>
<evidence type="ECO:0000256" key="3">
    <source>
        <dbReference type="ARBA" id="ARBA00023163"/>
    </source>
</evidence>
<evidence type="ECO:0000256" key="4">
    <source>
        <dbReference type="SAM" id="Phobius"/>
    </source>
</evidence>
<organism evidence="6 7">
    <name type="scientific">Hungatella hathewayi DSM 13479</name>
    <dbReference type="NCBI Taxonomy" id="566550"/>
    <lineage>
        <taxon>Bacteria</taxon>
        <taxon>Bacillati</taxon>
        <taxon>Bacillota</taxon>
        <taxon>Clostridia</taxon>
        <taxon>Lachnospirales</taxon>
        <taxon>Lachnospiraceae</taxon>
        <taxon>Hungatella</taxon>
    </lineage>
</organism>
<keyword evidence="1" id="KW-0805">Transcription regulation</keyword>
<keyword evidence="2" id="KW-0238">DNA-binding</keyword>
<reference evidence="6 7" key="1">
    <citation type="submission" date="2010-01" db="EMBL/GenBank/DDBJ databases">
        <authorList>
            <person name="Weinstock G."/>
            <person name="Sodergren E."/>
            <person name="Clifton S."/>
            <person name="Fulton L."/>
            <person name="Fulton B."/>
            <person name="Courtney L."/>
            <person name="Fronick C."/>
            <person name="Harrison M."/>
            <person name="Strong C."/>
            <person name="Farmer C."/>
            <person name="Delahaunty K."/>
            <person name="Markovic C."/>
            <person name="Hall O."/>
            <person name="Minx P."/>
            <person name="Tomlinson C."/>
            <person name="Mitreva M."/>
            <person name="Nelson J."/>
            <person name="Hou S."/>
            <person name="Wollam A."/>
            <person name="Pepin K.H."/>
            <person name="Johnson M."/>
            <person name="Bhonagiri V."/>
            <person name="Nash W.E."/>
            <person name="Warren W."/>
            <person name="Chinwalla A."/>
            <person name="Mardis E.R."/>
            <person name="Wilson R.K."/>
        </authorList>
    </citation>
    <scope>NUCLEOTIDE SEQUENCE [LARGE SCALE GENOMIC DNA]</scope>
    <source>
        <strain evidence="6 7">DSM 13479</strain>
    </source>
</reference>
<dbReference type="GO" id="GO:0003700">
    <property type="term" value="F:DNA-binding transcription factor activity"/>
    <property type="evidence" value="ECO:0007669"/>
    <property type="project" value="InterPro"/>
</dbReference>
<keyword evidence="4" id="KW-0812">Transmembrane</keyword>